<evidence type="ECO:0000256" key="1">
    <source>
        <dbReference type="ARBA" id="ARBA00012162"/>
    </source>
</evidence>
<dbReference type="InterPro" id="IPR014777">
    <property type="entry name" value="4pyrrole_Mease_sub1"/>
</dbReference>
<dbReference type="eggNOG" id="COG0007">
    <property type="taxonomic scope" value="Bacteria"/>
</dbReference>
<dbReference type="Proteomes" id="UP000014408">
    <property type="component" value="Unassembled WGS sequence"/>
</dbReference>
<evidence type="ECO:0000256" key="6">
    <source>
        <dbReference type="RuleBase" id="RU003960"/>
    </source>
</evidence>
<dbReference type="Gene3D" id="3.30.950.10">
    <property type="entry name" value="Methyltransferase, Cobalt-precorrin-4 Transmethylase, Domain 2"/>
    <property type="match status" value="1"/>
</dbReference>
<keyword evidence="5" id="KW-0627">Porphyrin biosynthesis</keyword>
<evidence type="ECO:0000259" key="7">
    <source>
        <dbReference type="Pfam" id="PF00590"/>
    </source>
</evidence>
<evidence type="ECO:0000313" key="8">
    <source>
        <dbReference type="EMBL" id="EPD69897.1"/>
    </source>
</evidence>
<organism evidence="8 9">
    <name type="scientific">Corynebacterium pyruviciproducens ATCC BAA-1742</name>
    <dbReference type="NCBI Taxonomy" id="1125779"/>
    <lineage>
        <taxon>Bacteria</taxon>
        <taxon>Bacillati</taxon>
        <taxon>Actinomycetota</taxon>
        <taxon>Actinomycetes</taxon>
        <taxon>Mycobacteriales</taxon>
        <taxon>Corynebacteriaceae</taxon>
        <taxon>Corynebacterium</taxon>
    </lineage>
</organism>
<dbReference type="RefSeq" id="WP_016459233.1">
    <property type="nucleotide sequence ID" value="NZ_KE150446.1"/>
</dbReference>
<keyword evidence="2 6" id="KW-0489">Methyltransferase</keyword>
<dbReference type="STRING" id="1125779.HMPREF1219_00842"/>
<reference evidence="8 9" key="1">
    <citation type="submission" date="2013-05" db="EMBL/GenBank/DDBJ databases">
        <title>The Genome Sequence of Corynebacterium pyruviciproducens 1773O (ATCC BAA-1742).</title>
        <authorList>
            <consortium name="The Broad Institute Genomics Platform"/>
            <person name="Earl A."/>
            <person name="Ward D."/>
            <person name="Feldgarden M."/>
            <person name="Gevers D."/>
            <person name="Tong J."/>
            <person name="Walker B."/>
            <person name="Young S."/>
            <person name="Zeng Q."/>
            <person name="Gargeya S."/>
            <person name="Fitzgerald M."/>
            <person name="Haas B."/>
            <person name="Abouelleil A."/>
            <person name="Allen A.W."/>
            <person name="Alvarado L."/>
            <person name="Arachchi H.M."/>
            <person name="Berlin A.M."/>
            <person name="Chapman S.B."/>
            <person name="Gainer-Dewar J."/>
            <person name="Goldberg J."/>
            <person name="Griggs A."/>
            <person name="Gujja S."/>
            <person name="Hansen M."/>
            <person name="Howarth C."/>
            <person name="Imamovic A."/>
            <person name="Ireland A."/>
            <person name="Larimer J."/>
            <person name="McCowan C."/>
            <person name="Murphy C."/>
            <person name="Pearson M."/>
            <person name="Poon T.W."/>
            <person name="Priest M."/>
            <person name="Roberts A."/>
            <person name="Saif S."/>
            <person name="Shea T."/>
            <person name="Sisk P."/>
            <person name="Sykes S."/>
            <person name="Wortman J."/>
            <person name="Nusbaum C."/>
            <person name="Birren B."/>
        </authorList>
    </citation>
    <scope>NUCLEOTIDE SEQUENCE [LARGE SCALE GENOMIC DNA]</scope>
    <source>
        <strain evidence="8 9">ATCC BAA-1742</strain>
    </source>
</reference>
<dbReference type="NCBIfam" id="TIGR01469">
    <property type="entry name" value="cobA_cysG_Cterm"/>
    <property type="match status" value="1"/>
</dbReference>
<dbReference type="PROSITE" id="PS00840">
    <property type="entry name" value="SUMT_2"/>
    <property type="match status" value="1"/>
</dbReference>
<evidence type="ECO:0000313" key="9">
    <source>
        <dbReference type="Proteomes" id="UP000014408"/>
    </source>
</evidence>
<dbReference type="AlphaFoldDB" id="S2ZIJ5"/>
<dbReference type="InterPro" id="IPR014776">
    <property type="entry name" value="4pyrrole_Mease_sub2"/>
</dbReference>
<dbReference type="InterPro" id="IPR050161">
    <property type="entry name" value="Siro_Cobalamin_biosynth"/>
</dbReference>
<keyword evidence="9" id="KW-1185">Reference proteome</keyword>
<dbReference type="GO" id="GO:0004851">
    <property type="term" value="F:uroporphyrin-III C-methyltransferase activity"/>
    <property type="evidence" value="ECO:0007669"/>
    <property type="project" value="UniProtKB-EC"/>
</dbReference>
<dbReference type="PANTHER" id="PTHR45790">
    <property type="entry name" value="SIROHEME SYNTHASE-RELATED"/>
    <property type="match status" value="1"/>
</dbReference>
<dbReference type="PANTHER" id="PTHR45790:SF3">
    <property type="entry name" value="S-ADENOSYL-L-METHIONINE-DEPENDENT UROPORPHYRINOGEN III METHYLTRANSFERASE, CHLOROPLASTIC"/>
    <property type="match status" value="1"/>
</dbReference>
<feature type="domain" description="Tetrapyrrole methylase" evidence="7">
    <location>
        <begin position="26"/>
        <end position="240"/>
    </location>
</feature>
<dbReference type="GO" id="GO:0032259">
    <property type="term" value="P:methylation"/>
    <property type="evidence" value="ECO:0007669"/>
    <property type="project" value="UniProtKB-KW"/>
</dbReference>
<dbReference type="SUPFAM" id="SSF53790">
    <property type="entry name" value="Tetrapyrrole methylase"/>
    <property type="match status" value="1"/>
</dbReference>
<dbReference type="Pfam" id="PF00590">
    <property type="entry name" value="TP_methylase"/>
    <property type="match status" value="1"/>
</dbReference>
<accession>S2ZIJ5</accession>
<name>S2ZIJ5_9CORY</name>
<gene>
    <name evidence="8" type="ORF">HMPREF1219_00842</name>
</gene>
<dbReference type="InterPro" id="IPR003043">
    <property type="entry name" value="Uropor_MeTrfase_CS"/>
</dbReference>
<evidence type="ECO:0000256" key="2">
    <source>
        <dbReference type="ARBA" id="ARBA00022603"/>
    </source>
</evidence>
<dbReference type="CDD" id="cd11642">
    <property type="entry name" value="SUMT"/>
    <property type="match status" value="1"/>
</dbReference>
<keyword evidence="3 6" id="KW-0808">Transferase</keyword>
<dbReference type="Gene3D" id="3.40.1010.10">
    <property type="entry name" value="Cobalt-precorrin-4 Transmethylase, Domain 1"/>
    <property type="match status" value="1"/>
</dbReference>
<dbReference type="NCBIfam" id="NF004790">
    <property type="entry name" value="PRK06136.1"/>
    <property type="match status" value="1"/>
</dbReference>
<dbReference type="InterPro" id="IPR035996">
    <property type="entry name" value="4pyrrol_Methylase_sf"/>
</dbReference>
<evidence type="ECO:0000256" key="3">
    <source>
        <dbReference type="ARBA" id="ARBA00022679"/>
    </source>
</evidence>
<keyword evidence="4" id="KW-0949">S-adenosyl-L-methionine</keyword>
<comment type="similarity">
    <text evidence="6">Belongs to the precorrin methyltransferase family.</text>
</comment>
<dbReference type="InterPro" id="IPR000878">
    <property type="entry name" value="4pyrrol_Mease"/>
</dbReference>
<evidence type="ECO:0000256" key="4">
    <source>
        <dbReference type="ARBA" id="ARBA00022691"/>
    </source>
</evidence>
<comment type="caution">
    <text evidence="8">The sequence shown here is derived from an EMBL/GenBank/DDBJ whole genome shotgun (WGS) entry which is preliminary data.</text>
</comment>
<dbReference type="HOGENOM" id="CLU_011276_7_0_11"/>
<proteinExistence type="inferred from homology"/>
<dbReference type="FunFam" id="3.30.950.10:FF:000001">
    <property type="entry name" value="Siroheme synthase"/>
    <property type="match status" value="1"/>
</dbReference>
<dbReference type="PATRIC" id="fig|1125779.3.peg.826"/>
<evidence type="ECO:0000256" key="5">
    <source>
        <dbReference type="ARBA" id="ARBA00023244"/>
    </source>
</evidence>
<protein>
    <recommendedName>
        <fullName evidence="1">uroporphyrinogen-III C-methyltransferase</fullName>
        <ecNumber evidence="1">2.1.1.107</ecNumber>
    </recommendedName>
</protein>
<dbReference type="EMBL" id="ATBY01000010">
    <property type="protein sequence ID" value="EPD69897.1"/>
    <property type="molecule type" value="Genomic_DNA"/>
</dbReference>
<dbReference type="GO" id="GO:0019354">
    <property type="term" value="P:siroheme biosynthetic process"/>
    <property type="evidence" value="ECO:0007669"/>
    <property type="project" value="InterPro"/>
</dbReference>
<dbReference type="EC" id="2.1.1.107" evidence="1"/>
<sequence length="263" mass="27500">MKHSEHEGVDGARGEYVTEFRPTPGMVFLIGGGPGAADLITLRGLKALEAADVILTDHLGPSSVLDELIDTTDKQVVDVSKLPYGRKVSQEKTNEMLVDFAREGKIVARLKGGDPFVFGRGFEEVQVLTQAGISVHVIPGVTSAISVPAAAGVPITQRGLVHSFTVISGHLPPGHEKSLNDWAALACTGGTLAVIMGVKNAPAIAASLIANGRPETTPVALIEEGTTDRQRSFRCQLGELGSVIEANGVRPPAVYVIGEVAGL</sequence>
<dbReference type="InterPro" id="IPR006366">
    <property type="entry name" value="CobA/CysG_C"/>
</dbReference>
<dbReference type="FunFam" id="3.40.1010.10:FF:000001">
    <property type="entry name" value="Siroheme synthase"/>
    <property type="match status" value="1"/>
</dbReference>